<dbReference type="Proteomes" id="UP001059475">
    <property type="component" value="Chromosome"/>
</dbReference>
<evidence type="ECO:0000256" key="3">
    <source>
        <dbReference type="ARBA" id="ARBA00022692"/>
    </source>
</evidence>
<evidence type="ECO:0000313" key="7">
    <source>
        <dbReference type="EMBL" id="UTO29143.1"/>
    </source>
</evidence>
<evidence type="ECO:0000256" key="6">
    <source>
        <dbReference type="SAM" id="Phobius"/>
    </source>
</evidence>
<dbReference type="PANTHER" id="PTHR33514:SF13">
    <property type="entry name" value="PROTEIN ABCI12, CHLOROPLASTIC"/>
    <property type="match status" value="1"/>
</dbReference>
<keyword evidence="3 6" id="KW-0812">Transmembrane</keyword>
<dbReference type="InterPro" id="IPR003339">
    <property type="entry name" value="ABC/ECF_trnsptr_transmembrane"/>
</dbReference>
<organism evidence="7 8">
    <name type="scientific">Bartonella harrusi</name>
    <dbReference type="NCBI Taxonomy" id="2961895"/>
    <lineage>
        <taxon>Bacteria</taxon>
        <taxon>Pseudomonadati</taxon>
        <taxon>Pseudomonadota</taxon>
        <taxon>Alphaproteobacteria</taxon>
        <taxon>Hyphomicrobiales</taxon>
        <taxon>Bartonellaceae</taxon>
        <taxon>Bartonella</taxon>
    </lineage>
</organism>
<dbReference type="CDD" id="cd16914">
    <property type="entry name" value="EcfT"/>
    <property type="match status" value="1"/>
</dbReference>
<keyword evidence="8" id="KW-1185">Reference proteome</keyword>
<protein>
    <submittedName>
        <fullName evidence="7">Energy-coupling factor transporter transmembrane protein EcfT</fullName>
    </submittedName>
</protein>
<accession>A0ABY5EX18</accession>
<gene>
    <name evidence="7" type="ORF">NMK50_04125</name>
</gene>
<evidence type="ECO:0000256" key="4">
    <source>
        <dbReference type="ARBA" id="ARBA00022989"/>
    </source>
</evidence>
<sequence>MIGLYLPKDTLIHRLKPEIKLVFLTLCGTIIFMVSSVFVLSLFLLFVALLYGIAKIPFNNILKQLKSMILFLVLIFVFQVIFKSWLTGFEVILRLISLVFLASLVSLTTKVSDMVNAIETWIQPFQRFGINPSKFSMVLSMAIRFIPVVSEKFNEVREAQRARGFDTNITALAMPLIIRTIRMASEVAEALEARSYDADFDDKIFDDNKVIHSKGIIQ</sequence>
<name>A0ABY5EX18_9HYPH</name>
<comment type="similarity">
    <text evidence="2">Belongs to the CbiQ family.</text>
</comment>
<dbReference type="Pfam" id="PF02361">
    <property type="entry name" value="CbiQ"/>
    <property type="match status" value="1"/>
</dbReference>
<evidence type="ECO:0000256" key="5">
    <source>
        <dbReference type="ARBA" id="ARBA00023136"/>
    </source>
</evidence>
<feature type="transmembrane region" description="Helical" evidence="6">
    <location>
        <begin position="65"/>
        <end position="85"/>
    </location>
</feature>
<comment type="subcellular location">
    <subcellularLocation>
        <location evidence="1">Membrane</location>
        <topology evidence="1">Multi-pass membrane protein</topology>
    </subcellularLocation>
</comment>
<evidence type="ECO:0000256" key="2">
    <source>
        <dbReference type="ARBA" id="ARBA00008564"/>
    </source>
</evidence>
<dbReference type="EMBL" id="CP101114">
    <property type="protein sequence ID" value="UTO29143.1"/>
    <property type="molecule type" value="Genomic_DNA"/>
</dbReference>
<feature type="transmembrane region" description="Helical" evidence="6">
    <location>
        <begin position="91"/>
        <end position="109"/>
    </location>
</feature>
<keyword evidence="4 6" id="KW-1133">Transmembrane helix</keyword>
<reference evidence="7" key="1">
    <citation type="submission" date="2022-07" db="EMBL/GenBank/DDBJ databases">
        <title>First report of Bartonella spp. in marsupials in Brazil, with a description of Bartonella harrusi sp. nov. and new proposal for taxonomic reclassification of species of the genus Bartonella.</title>
        <authorList>
            <person name="Amaral R.B."/>
        </authorList>
    </citation>
    <scope>NUCLEOTIDE SEQUENCE</scope>
    <source>
        <strain evidence="7">117A</strain>
    </source>
</reference>
<evidence type="ECO:0000256" key="1">
    <source>
        <dbReference type="ARBA" id="ARBA00004141"/>
    </source>
</evidence>
<feature type="transmembrane region" description="Helical" evidence="6">
    <location>
        <begin position="20"/>
        <end position="53"/>
    </location>
</feature>
<dbReference type="PANTHER" id="PTHR33514">
    <property type="entry name" value="PROTEIN ABCI12, CHLOROPLASTIC"/>
    <property type="match status" value="1"/>
</dbReference>
<dbReference type="RefSeq" id="WP_254770975.1">
    <property type="nucleotide sequence ID" value="NZ_CP101114.1"/>
</dbReference>
<evidence type="ECO:0000313" key="8">
    <source>
        <dbReference type="Proteomes" id="UP001059475"/>
    </source>
</evidence>
<proteinExistence type="inferred from homology"/>
<keyword evidence="5 6" id="KW-0472">Membrane</keyword>